<evidence type="ECO:0000256" key="1">
    <source>
        <dbReference type="SAM" id="Phobius"/>
    </source>
</evidence>
<reference evidence="2 3" key="1">
    <citation type="submission" date="2023-04" db="EMBL/GenBank/DDBJ databases">
        <title>Forest soil microbial communities from Buena Vista Peninsula, Colon Province, Panama.</title>
        <authorList>
            <person name="Bouskill N."/>
        </authorList>
    </citation>
    <scope>NUCLEOTIDE SEQUENCE [LARGE SCALE GENOMIC DNA]</scope>
    <source>
        <strain evidence="2 3">CFH S0262</strain>
    </source>
</reference>
<gene>
    <name evidence="2" type="ORF">M2280_005221</name>
</gene>
<comment type="caution">
    <text evidence="2">The sequence shown here is derived from an EMBL/GenBank/DDBJ whole genome shotgun (WGS) entry which is preliminary data.</text>
</comment>
<keyword evidence="1" id="KW-0472">Membrane</keyword>
<keyword evidence="1" id="KW-0812">Transmembrane</keyword>
<dbReference type="Proteomes" id="UP001160334">
    <property type="component" value="Unassembled WGS sequence"/>
</dbReference>
<name>A0ABT6MJ93_9NOCA</name>
<organism evidence="2 3">
    <name type="scientific">Prescottella agglutinans</name>
    <dbReference type="NCBI Taxonomy" id="1644129"/>
    <lineage>
        <taxon>Bacteria</taxon>
        <taxon>Bacillati</taxon>
        <taxon>Actinomycetota</taxon>
        <taxon>Actinomycetes</taxon>
        <taxon>Mycobacteriales</taxon>
        <taxon>Nocardiaceae</taxon>
        <taxon>Prescottella</taxon>
    </lineage>
</organism>
<accession>A0ABT6MJ93</accession>
<evidence type="ECO:0000313" key="2">
    <source>
        <dbReference type="EMBL" id="MDH6283970.1"/>
    </source>
</evidence>
<proteinExistence type="predicted"/>
<protein>
    <submittedName>
        <fullName evidence="2">CHASE2 domain-containing sensor protein</fullName>
    </submittedName>
</protein>
<evidence type="ECO:0000313" key="3">
    <source>
        <dbReference type="Proteomes" id="UP001160334"/>
    </source>
</evidence>
<dbReference type="EMBL" id="JARXVC010000017">
    <property type="protein sequence ID" value="MDH6283970.1"/>
    <property type="molecule type" value="Genomic_DNA"/>
</dbReference>
<sequence>MSPQRVVIVLRLLIALVAIAGIVSGSLVLFSDASVPPWWTPTLFLVLAALFLLWMQAARKKPPS</sequence>
<keyword evidence="1" id="KW-1133">Transmembrane helix</keyword>
<feature type="transmembrane region" description="Helical" evidence="1">
    <location>
        <begin position="12"/>
        <end position="31"/>
    </location>
</feature>
<feature type="transmembrane region" description="Helical" evidence="1">
    <location>
        <begin position="37"/>
        <end position="55"/>
    </location>
</feature>
<keyword evidence="3" id="KW-1185">Reference proteome</keyword>